<dbReference type="InterPro" id="IPR046342">
    <property type="entry name" value="CBS_dom_sf"/>
</dbReference>
<dbReference type="Gene3D" id="3.10.580.10">
    <property type="entry name" value="CBS-domain"/>
    <property type="match status" value="1"/>
</dbReference>
<dbReference type="PANTHER" id="PTHR43080">
    <property type="entry name" value="CBS DOMAIN-CONTAINING PROTEIN CBSX3, MITOCHONDRIAL"/>
    <property type="match status" value="1"/>
</dbReference>
<keyword evidence="1 2" id="KW-0129">CBS domain</keyword>
<sequence length="142" mass="15719">MKTVLELLDQKGSRLWSIAPDASVHEALSLMAERRIGAVVVIDDTGPIGLLSERDYARDAVHNSRSPKETPVRDIMTRHVVCAPPDLTLDQAMAVMTERCVRHLPVLDDGMILGIVSIGDIVKSLNEGRRFSVEQLERILLP</sequence>
<evidence type="ECO:0000313" key="4">
    <source>
        <dbReference type="EMBL" id="MFD2113691.1"/>
    </source>
</evidence>
<feature type="domain" description="CBS" evidence="3">
    <location>
        <begin position="76"/>
        <end position="131"/>
    </location>
</feature>
<dbReference type="InterPro" id="IPR044725">
    <property type="entry name" value="CBSX3_CBS_dom"/>
</dbReference>
<reference evidence="5" key="1">
    <citation type="journal article" date="2019" name="Int. J. Syst. Evol. Microbiol.">
        <title>The Global Catalogue of Microorganisms (GCM) 10K type strain sequencing project: providing services to taxonomists for standard genome sequencing and annotation.</title>
        <authorList>
            <consortium name="The Broad Institute Genomics Platform"/>
            <consortium name="The Broad Institute Genome Sequencing Center for Infectious Disease"/>
            <person name="Wu L."/>
            <person name="Ma J."/>
        </authorList>
    </citation>
    <scope>NUCLEOTIDE SEQUENCE [LARGE SCALE GENOMIC DNA]</scope>
    <source>
        <strain evidence="5">KACC 12597</strain>
    </source>
</reference>
<organism evidence="4 5">
    <name type="scientific">Thiorhodococcus fuscus</name>
    <dbReference type="NCBI Taxonomy" id="527200"/>
    <lineage>
        <taxon>Bacteria</taxon>
        <taxon>Pseudomonadati</taxon>
        <taxon>Pseudomonadota</taxon>
        <taxon>Gammaproteobacteria</taxon>
        <taxon>Chromatiales</taxon>
        <taxon>Chromatiaceae</taxon>
        <taxon>Thiorhodococcus</taxon>
    </lineage>
</organism>
<dbReference type="CDD" id="cd04623">
    <property type="entry name" value="CBS_pair_bac_euk"/>
    <property type="match status" value="1"/>
</dbReference>
<keyword evidence="5" id="KW-1185">Reference proteome</keyword>
<comment type="caution">
    <text evidence="4">The sequence shown here is derived from an EMBL/GenBank/DDBJ whole genome shotgun (WGS) entry which is preliminary data.</text>
</comment>
<dbReference type="PANTHER" id="PTHR43080:SF2">
    <property type="entry name" value="CBS DOMAIN-CONTAINING PROTEIN"/>
    <property type="match status" value="1"/>
</dbReference>
<dbReference type="RefSeq" id="WP_386028520.1">
    <property type="nucleotide sequence ID" value="NZ_JBHUHX010000052.1"/>
</dbReference>
<dbReference type="SMART" id="SM00116">
    <property type="entry name" value="CBS"/>
    <property type="match status" value="2"/>
</dbReference>
<feature type="domain" description="CBS" evidence="3">
    <location>
        <begin position="8"/>
        <end position="66"/>
    </location>
</feature>
<gene>
    <name evidence="4" type="ORF">ACFSJC_17725</name>
</gene>
<dbReference type="Pfam" id="PF00571">
    <property type="entry name" value="CBS"/>
    <property type="match status" value="2"/>
</dbReference>
<evidence type="ECO:0000256" key="1">
    <source>
        <dbReference type="ARBA" id="ARBA00023122"/>
    </source>
</evidence>
<dbReference type="SUPFAM" id="SSF54631">
    <property type="entry name" value="CBS-domain pair"/>
    <property type="match status" value="1"/>
</dbReference>
<accession>A0ABW4YDC1</accession>
<dbReference type="EMBL" id="JBHUHX010000052">
    <property type="protein sequence ID" value="MFD2113691.1"/>
    <property type="molecule type" value="Genomic_DNA"/>
</dbReference>
<evidence type="ECO:0000256" key="2">
    <source>
        <dbReference type="PROSITE-ProRule" id="PRU00703"/>
    </source>
</evidence>
<dbReference type="InterPro" id="IPR000644">
    <property type="entry name" value="CBS_dom"/>
</dbReference>
<name>A0ABW4YDC1_9GAMM</name>
<evidence type="ECO:0000313" key="5">
    <source>
        <dbReference type="Proteomes" id="UP001597337"/>
    </source>
</evidence>
<protein>
    <submittedName>
        <fullName evidence="4">CBS domain-containing protein</fullName>
    </submittedName>
</protein>
<evidence type="ECO:0000259" key="3">
    <source>
        <dbReference type="PROSITE" id="PS51371"/>
    </source>
</evidence>
<dbReference type="PROSITE" id="PS51371">
    <property type="entry name" value="CBS"/>
    <property type="match status" value="2"/>
</dbReference>
<dbReference type="InterPro" id="IPR051257">
    <property type="entry name" value="Diverse_CBS-Domain"/>
</dbReference>
<proteinExistence type="predicted"/>
<dbReference type="Proteomes" id="UP001597337">
    <property type="component" value="Unassembled WGS sequence"/>
</dbReference>